<feature type="domain" description="ABC-2 type transporter transmembrane" evidence="7">
    <location>
        <begin position="1"/>
        <end position="62"/>
    </location>
</feature>
<comment type="subcellular location">
    <subcellularLocation>
        <location evidence="1">Membrane</location>
        <topology evidence="1">Multi-pass membrane protein</topology>
    </subcellularLocation>
</comment>
<dbReference type="AlphaFoldDB" id="A0AAP0M4A3"/>
<name>A0AAP0M4A3_9ROSI</name>
<keyword evidence="4 6" id="KW-1133">Transmembrane helix</keyword>
<reference evidence="8 9" key="1">
    <citation type="submission" date="2024-05" db="EMBL/GenBank/DDBJ databases">
        <title>Haplotype-resolved chromosome-level genome assembly of Huyou (Citrus changshanensis).</title>
        <authorList>
            <person name="Miao C."/>
            <person name="Chen W."/>
            <person name="Wu Y."/>
            <person name="Wang L."/>
            <person name="Zhao S."/>
            <person name="Grierson D."/>
            <person name="Xu C."/>
            <person name="Chen K."/>
        </authorList>
    </citation>
    <scope>NUCLEOTIDE SEQUENCE [LARGE SCALE GENOMIC DNA]</scope>
    <source>
        <strain evidence="8">01-14</strain>
        <tissue evidence="8">Leaf</tissue>
    </source>
</reference>
<gene>
    <name evidence="8" type="ORF">WN944_003181</name>
</gene>
<comment type="caution">
    <text evidence="8">The sequence shown here is derived from an EMBL/GenBank/DDBJ whole genome shotgun (WGS) entry which is preliminary data.</text>
</comment>
<evidence type="ECO:0000259" key="7">
    <source>
        <dbReference type="Pfam" id="PF01061"/>
    </source>
</evidence>
<sequence length="92" mass="10579">MLLVSLTPHIMVVSVLFSAFYTTFYLSSGFLIPKPQIPKWWMWSYSLTPASWTMEGLLTSQYGDIDREIQEGRTFSKSESVCRINVSTLYKA</sequence>
<dbReference type="GO" id="GO:0140359">
    <property type="term" value="F:ABC-type transporter activity"/>
    <property type="evidence" value="ECO:0007669"/>
    <property type="project" value="InterPro"/>
</dbReference>
<evidence type="ECO:0000256" key="4">
    <source>
        <dbReference type="ARBA" id="ARBA00022989"/>
    </source>
</evidence>
<keyword evidence="5 6" id="KW-0472">Membrane</keyword>
<keyword evidence="9" id="KW-1185">Reference proteome</keyword>
<dbReference type="GO" id="GO:0005886">
    <property type="term" value="C:plasma membrane"/>
    <property type="evidence" value="ECO:0007669"/>
    <property type="project" value="UniProtKB-ARBA"/>
</dbReference>
<evidence type="ECO:0000313" key="8">
    <source>
        <dbReference type="EMBL" id="KAK9192489.1"/>
    </source>
</evidence>
<evidence type="ECO:0000313" key="9">
    <source>
        <dbReference type="Proteomes" id="UP001428341"/>
    </source>
</evidence>
<proteinExistence type="predicted"/>
<dbReference type="InterPro" id="IPR013525">
    <property type="entry name" value="ABC2_TM"/>
</dbReference>
<dbReference type="EMBL" id="JBCGBO010000006">
    <property type="protein sequence ID" value="KAK9192489.1"/>
    <property type="molecule type" value="Genomic_DNA"/>
</dbReference>
<evidence type="ECO:0000256" key="6">
    <source>
        <dbReference type="SAM" id="Phobius"/>
    </source>
</evidence>
<dbReference type="Proteomes" id="UP001428341">
    <property type="component" value="Unassembled WGS sequence"/>
</dbReference>
<evidence type="ECO:0000256" key="1">
    <source>
        <dbReference type="ARBA" id="ARBA00004141"/>
    </source>
</evidence>
<evidence type="ECO:0000256" key="5">
    <source>
        <dbReference type="ARBA" id="ARBA00023136"/>
    </source>
</evidence>
<dbReference type="PANTHER" id="PTHR19241">
    <property type="entry name" value="ATP-BINDING CASSETTE TRANSPORTER"/>
    <property type="match status" value="1"/>
</dbReference>
<feature type="transmembrane region" description="Helical" evidence="6">
    <location>
        <begin position="6"/>
        <end position="32"/>
    </location>
</feature>
<dbReference type="Pfam" id="PF01061">
    <property type="entry name" value="ABC2_membrane"/>
    <property type="match status" value="1"/>
</dbReference>
<protein>
    <recommendedName>
        <fullName evidence="7">ABC-2 type transporter transmembrane domain-containing protein</fullName>
    </recommendedName>
</protein>
<evidence type="ECO:0000256" key="3">
    <source>
        <dbReference type="ARBA" id="ARBA00022692"/>
    </source>
</evidence>
<organism evidence="8 9">
    <name type="scientific">Citrus x changshan-huyou</name>
    <dbReference type="NCBI Taxonomy" id="2935761"/>
    <lineage>
        <taxon>Eukaryota</taxon>
        <taxon>Viridiplantae</taxon>
        <taxon>Streptophyta</taxon>
        <taxon>Embryophyta</taxon>
        <taxon>Tracheophyta</taxon>
        <taxon>Spermatophyta</taxon>
        <taxon>Magnoliopsida</taxon>
        <taxon>eudicotyledons</taxon>
        <taxon>Gunneridae</taxon>
        <taxon>Pentapetalae</taxon>
        <taxon>rosids</taxon>
        <taxon>malvids</taxon>
        <taxon>Sapindales</taxon>
        <taxon>Rutaceae</taxon>
        <taxon>Aurantioideae</taxon>
        <taxon>Citrus</taxon>
    </lineage>
</organism>
<evidence type="ECO:0000256" key="2">
    <source>
        <dbReference type="ARBA" id="ARBA00022448"/>
    </source>
</evidence>
<keyword evidence="3 6" id="KW-0812">Transmembrane</keyword>
<accession>A0AAP0M4A3</accession>
<keyword evidence="2" id="KW-0813">Transport</keyword>